<dbReference type="Proteomes" id="UP000319449">
    <property type="component" value="Unassembled WGS sequence"/>
</dbReference>
<feature type="region of interest" description="Disordered" evidence="1">
    <location>
        <begin position="76"/>
        <end position="99"/>
    </location>
</feature>
<gene>
    <name evidence="3" type="ORF">JN12_00274</name>
</gene>
<dbReference type="EMBL" id="VLLN01000001">
    <property type="protein sequence ID" value="TWJ33597.1"/>
    <property type="molecule type" value="Genomic_DNA"/>
</dbReference>
<protein>
    <recommendedName>
        <fullName evidence="5">Secreted protein</fullName>
    </recommendedName>
</protein>
<sequence length="99" mass="10770">MRVLTRKIVLGSIMLLPCAAVADSNCRVIEFPDHVEAVCNGAPERTEPMATEQINPRGAHVSRQRQQLEKIRTMNAQRLEAPVTSSTLGTVPESGGKGF</sequence>
<organism evidence="3 4">
    <name type="scientific">Geobacter argillaceus</name>
    <dbReference type="NCBI Taxonomy" id="345631"/>
    <lineage>
        <taxon>Bacteria</taxon>
        <taxon>Pseudomonadati</taxon>
        <taxon>Thermodesulfobacteriota</taxon>
        <taxon>Desulfuromonadia</taxon>
        <taxon>Geobacterales</taxon>
        <taxon>Geobacteraceae</taxon>
        <taxon>Geobacter</taxon>
    </lineage>
</organism>
<feature type="chain" id="PRO_5022207407" description="Secreted protein" evidence="2">
    <location>
        <begin position="23"/>
        <end position="99"/>
    </location>
</feature>
<dbReference type="AlphaFoldDB" id="A0A562WT79"/>
<feature type="signal peptide" evidence="2">
    <location>
        <begin position="1"/>
        <end position="22"/>
    </location>
</feature>
<evidence type="ECO:0000313" key="4">
    <source>
        <dbReference type="Proteomes" id="UP000319449"/>
    </source>
</evidence>
<dbReference type="RefSeq" id="WP_170241809.1">
    <property type="nucleotide sequence ID" value="NZ_VLLN01000001.1"/>
</dbReference>
<evidence type="ECO:0000256" key="1">
    <source>
        <dbReference type="SAM" id="MobiDB-lite"/>
    </source>
</evidence>
<comment type="caution">
    <text evidence="3">The sequence shown here is derived from an EMBL/GenBank/DDBJ whole genome shotgun (WGS) entry which is preliminary data.</text>
</comment>
<keyword evidence="4" id="KW-1185">Reference proteome</keyword>
<evidence type="ECO:0000256" key="2">
    <source>
        <dbReference type="SAM" id="SignalP"/>
    </source>
</evidence>
<name>A0A562WT79_9BACT</name>
<evidence type="ECO:0008006" key="5">
    <source>
        <dbReference type="Google" id="ProtNLM"/>
    </source>
</evidence>
<reference evidence="3 4" key="1">
    <citation type="submission" date="2019-07" db="EMBL/GenBank/DDBJ databases">
        <title>Genomic Encyclopedia of Archaeal and Bacterial Type Strains, Phase II (KMG-II): from individual species to whole genera.</title>
        <authorList>
            <person name="Goeker M."/>
        </authorList>
    </citation>
    <scope>NUCLEOTIDE SEQUENCE [LARGE SCALE GENOMIC DNA]</scope>
    <source>
        <strain evidence="3 4">ATCC BAA-1139</strain>
    </source>
</reference>
<evidence type="ECO:0000313" key="3">
    <source>
        <dbReference type="EMBL" id="TWJ33597.1"/>
    </source>
</evidence>
<keyword evidence="2" id="KW-0732">Signal</keyword>
<accession>A0A562WT79</accession>
<proteinExistence type="predicted"/>